<comment type="caution">
    <text evidence="1">The sequence shown here is derived from an EMBL/GenBank/DDBJ whole genome shotgun (WGS) entry which is preliminary data.</text>
</comment>
<reference evidence="1" key="1">
    <citation type="journal article" date="2023" name="Mol. Plant Microbe Interact.">
        <title>Elucidating the Obligate Nature and Biological Capacity of an Invasive Fungal Corn Pathogen.</title>
        <authorList>
            <person name="MacCready J.S."/>
            <person name="Roggenkamp E.M."/>
            <person name="Gdanetz K."/>
            <person name="Chilvers M.I."/>
        </authorList>
    </citation>
    <scope>NUCLEOTIDE SEQUENCE</scope>
    <source>
        <strain evidence="1">PM02</strain>
    </source>
</reference>
<dbReference type="Pfam" id="PF13279">
    <property type="entry name" value="4HBT_2"/>
    <property type="match status" value="1"/>
</dbReference>
<protein>
    <submittedName>
        <fullName evidence="1">Uncharacterized protein</fullName>
    </submittedName>
</protein>
<dbReference type="PANTHER" id="PTHR31793:SF39">
    <property type="entry name" value="THIOESTERASE_THIOL ESTER DEHYDRASE-ISOMERASE"/>
    <property type="match status" value="1"/>
</dbReference>
<dbReference type="SUPFAM" id="SSF54637">
    <property type="entry name" value="Thioesterase/thiol ester dehydrase-isomerase"/>
    <property type="match status" value="1"/>
</dbReference>
<sequence length="323" mass="35614">MALPPRLCLAALDCASASVRASAISCYSRRVGRSLSPARPRMKLRLSTAATPTATPGPDSGPVAVRMPPAPSSLWLADLRARVGKCIGFGCSTAQVAQASAVLRALATEWRGLMAGNEGFLTGGRRGLSDQKVVWGEMDSFGHVNNVTYYRYAESARVNWITNFAVHEDPANRDRWTELMTPRSTGLIMKSLKADFKFPMVYPDTISVYHKLRHPPDTGSERGGETPAPSSLVLDCIVISHQHRRVAARLEEDIVVYDYQAARKTAMPPFVRDMLAKTWTAQLRETARARERTWELVRAVERLERGTWDRKGAMEAWGSAAAA</sequence>
<dbReference type="AlphaFoldDB" id="A0AAD9I1W9"/>
<keyword evidence="2" id="KW-1185">Reference proteome</keyword>
<evidence type="ECO:0000313" key="1">
    <source>
        <dbReference type="EMBL" id="KAK2069448.1"/>
    </source>
</evidence>
<dbReference type="Proteomes" id="UP001217918">
    <property type="component" value="Unassembled WGS sequence"/>
</dbReference>
<gene>
    <name evidence="1" type="ORF">P8C59_004030</name>
</gene>
<name>A0AAD9I1W9_9PEZI</name>
<dbReference type="EMBL" id="JAQQPM010000003">
    <property type="protein sequence ID" value="KAK2069448.1"/>
    <property type="molecule type" value="Genomic_DNA"/>
</dbReference>
<dbReference type="InterPro" id="IPR050563">
    <property type="entry name" value="4-hydroxybenzoyl-CoA_TE"/>
</dbReference>
<organism evidence="1 2">
    <name type="scientific">Phyllachora maydis</name>
    <dbReference type="NCBI Taxonomy" id="1825666"/>
    <lineage>
        <taxon>Eukaryota</taxon>
        <taxon>Fungi</taxon>
        <taxon>Dikarya</taxon>
        <taxon>Ascomycota</taxon>
        <taxon>Pezizomycotina</taxon>
        <taxon>Sordariomycetes</taxon>
        <taxon>Sordariomycetidae</taxon>
        <taxon>Phyllachorales</taxon>
        <taxon>Phyllachoraceae</taxon>
        <taxon>Phyllachora</taxon>
    </lineage>
</organism>
<dbReference type="GO" id="GO:0047617">
    <property type="term" value="F:fatty acyl-CoA hydrolase activity"/>
    <property type="evidence" value="ECO:0007669"/>
    <property type="project" value="TreeGrafter"/>
</dbReference>
<dbReference type="Gene3D" id="3.10.129.10">
    <property type="entry name" value="Hotdog Thioesterase"/>
    <property type="match status" value="1"/>
</dbReference>
<dbReference type="PANTHER" id="PTHR31793">
    <property type="entry name" value="4-HYDROXYBENZOYL-COA THIOESTERASE FAMILY MEMBER"/>
    <property type="match status" value="1"/>
</dbReference>
<dbReference type="InterPro" id="IPR029069">
    <property type="entry name" value="HotDog_dom_sf"/>
</dbReference>
<evidence type="ECO:0000313" key="2">
    <source>
        <dbReference type="Proteomes" id="UP001217918"/>
    </source>
</evidence>
<accession>A0AAD9I1W9</accession>
<dbReference type="CDD" id="cd00586">
    <property type="entry name" value="4HBT"/>
    <property type="match status" value="1"/>
</dbReference>
<proteinExistence type="predicted"/>